<reference evidence="2 3" key="1">
    <citation type="submission" date="2023-06" db="EMBL/GenBank/DDBJ databases">
        <title>SYSU T0a273.</title>
        <authorList>
            <person name="Gao L."/>
            <person name="Fang B.-Z."/>
            <person name="Li W.-J."/>
        </authorList>
    </citation>
    <scope>NUCLEOTIDE SEQUENCE [LARGE SCALE GENOMIC DNA]</scope>
    <source>
        <strain evidence="2 3">SYSU T0a273</strain>
    </source>
</reference>
<name>A0AB35MK86_9MICO</name>
<keyword evidence="1" id="KW-1133">Transmembrane helix</keyword>
<protein>
    <submittedName>
        <fullName evidence="2">DUF4012 domain-containing protein</fullName>
    </submittedName>
</protein>
<dbReference type="RefSeq" id="WP_301160823.1">
    <property type="nucleotide sequence ID" value="NZ_JAUHQB010000009.1"/>
</dbReference>
<proteinExistence type="predicted"/>
<dbReference type="Proteomes" id="UP001172756">
    <property type="component" value="Unassembled WGS sequence"/>
</dbReference>
<evidence type="ECO:0000313" key="3">
    <source>
        <dbReference type="Proteomes" id="UP001172756"/>
    </source>
</evidence>
<gene>
    <name evidence="2" type="ORF">QQ002_11560</name>
</gene>
<dbReference type="AlphaFoldDB" id="A0AB35MK86"/>
<organism evidence="2 3">
    <name type="scientific">Demequina lignilytica</name>
    <dbReference type="NCBI Taxonomy" id="3051663"/>
    <lineage>
        <taxon>Bacteria</taxon>
        <taxon>Bacillati</taxon>
        <taxon>Actinomycetota</taxon>
        <taxon>Actinomycetes</taxon>
        <taxon>Micrococcales</taxon>
        <taxon>Demequinaceae</taxon>
        <taxon>Demequina</taxon>
    </lineage>
</organism>
<keyword evidence="1" id="KW-0812">Transmembrane</keyword>
<evidence type="ECO:0000313" key="2">
    <source>
        <dbReference type="EMBL" id="MDN4484178.1"/>
    </source>
</evidence>
<comment type="caution">
    <text evidence="2">The sequence shown here is derived from an EMBL/GenBank/DDBJ whole genome shotgun (WGS) entry which is preliminary data.</text>
</comment>
<sequence>MASPRHVRQDDARRRTGRTVAFWVVLGLGIGLVLLAGAFAFDSVRLLGSKDALTQHAAAAKTALLDRDAAALSVEVAQLQDAAHTFAGATSGPHWWIAAHIPWVKDQATPLMAAGEAVDAVARDALAPLASLGNLDALEAPAFEDGRIDPYTLEPYRETLAQAAEALTAQQEALAGIDISGSIDQVAGPFVELREQVETVEGIVQGGHVAAELLPTMLGGEEPRTYLVMVQNNAEPRTTGGIPGAIVQLTADDGRLSVDRYEPAWELTDPTGSAPLTADEERIFSLRMAIYPQDINFTPEFPRSAEVLVHMWSLKYPDEPVDGVVSVDPVAMAALLEGADPVEIAPFVVSSDNLADVLMRDSYAAFTDPREQDAFFARAAAALFAAAVSGRSNVLAGLETSVDAGRLTLWSANGSEESLLVSTDIGGAFIARDDALGVFINDGSGSKIGYYVDVATTVTNRICADGTLAGQTVEVSLDHTYSGEVADLPDYVAVGGGFVPAGEFHANLLVYPAVGTGIVAVSKDDVPGGLTPEIHAGRTLGTVRVGLGPGERVTYVFEIAASQAGHLPPVLIETPGPKPKVYEIVNDTQGEGC</sequence>
<dbReference type="InterPro" id="IPR025101">
    <property type="entry name" value="DUF4012"/>
</dbReference>
<dbReference type="Pfam" id="PF13196">
    <property type="entry name" value="DUF4012"/>
    <property type="match status" value="1"/>
</dbReference>
<evidence type="ECO:0000256" key="1">
    <source>
        <dbReference type="SAM" id="Phobius"/>
    </source>
</evidence>
<feature type="transmembrane region" description="Helical" evidence="1">
    <location>
        <begin position="20"/>
        <end position="41"/>
    </location>
</feature>
<dbReference type="EMBL" id="JAUHQB010000009">
    <property type="protein sequence ID" value="MDN4484178.1"/>
    <property type="molecule type" value="Genomic_DNA"/>
</dbReference>
<keyword evidence="1" id="KW-0472">Membrane</keyword>
<accession>A0AB35MK86</accession>